<reference evidence="3" key="1">
    <citation type="journal article" date="2014" name="Appl. Environ. Microbiol.">
        <title>A Novel Angular Dioxygenase Gene Cluster Encoding 3-Phenoxybenzoate 1',2'-Dioxygenase in Sphingobium wenxiniae JZ-1.</title>
        <authorList>
            <person name="Wang C."/>
            <person name="Chen Q."/>
            <person name="Wang R."/>
            <person name="Shi C."/>
            <person name="Yan X."/>
            <person name="He J."/>
            <person name="Hong Q."/>
            <person name="Li S."/>
        </authorList>
    </citation>
    <scope>NUCLEOTIDE SEQUENCE</scope>
    <source>
        <strain evidence="3">JZ-1</strain>
        <plasmid evidence="3">pPBA</plasmid>
    </source>
</reference>
<dbReference type="GO" id="GO:0019380">
    <property type="term" value="P:3-phenylpropionate catabolic process"/>
    <property type="evidence" value="ECO:0007669"/>
    <property type="project" value="TreeGrafter"/>
</dbReference>
<dbReference type="AlphaFoldDB" id="A0A059TZG7"/>
<dbReference type="NCBIfam" id="NF007479">
    <property type="entry name" value="PRK10069.1"/>
    <property type="match status" value="1"/>
</dbReference>
<evidence type="ECO:0000256" key="2">
    <source>
        <dbReference type="ARBA" id="ARBA00023002"/>
    </source>
</evidence>
<comment type="similarity">
    <text evidence="1">Belongs to the bacterial ring-hydroxylating dioxygenase beta subunit family.</text>
</comment>
<dbReference type="InterPro" id="IPR032710">
    <property type="entry name" value="NTF2-like_dom_sf"/>
</dbReference>
<dbReference type="GO" id="GO:0016491">
    <property type="term" value="F:oxidoreductase activity"/>
    <property type="evidence" value="ECO:0007669"/>
    <property type="project" value="UniProtKB-KW"/>
</dbReference>
<keyword evidence="2" id="KW-0560">Oxidoreductase</keyword>
<dbReference type="Gene3D" id="3.10.450.50">
    <property type="match status" value="1"/>
</dbReference>
<dbReference type="SUPFAM" id="SSF54427">
    <property type="entry name" value="NTF2-like"/>
    <property type="match status" value="1"/>
</dbReference>
<dbReference type="RefSeq" id="WP_032073056.1">
    <property type="nucleotide sequence ID" value="NC_025133.1"/>
</dbReference>
<sequence length="176" mass="20764">MDTRTNDALRLQWSIEQFLYEETGLLEERRFAEWLALTTDDIVYAMPVRTTRTLRDFDKRFLPIERAGHFREDKQTLSIRVKKLADPKSWSENPPSVPRIFVTNVRVRETEIDDEFLVISSFMFTRTRMEQSYAPITGRREDILRRAETPYGFMLARRMIYIDHAALPGSGINTLI</sequence>
<organism evidence="3">
    <name type="scientific">Sphingobium wenxiniae (strain DSM 21828 / CGMCC 1.7748 / JZ-1)</name>
    <dbReference type="NCBI Taxonomy" id="595605"/>
    <lineage>
        <taxon>Bacteria</taxon>
        <taxon>Pseudomonadati</taxon>
        <taxon>Pseudomonadota</taxon>
        <taxon>Alphaproteobacteria</taxon>
        <taxon>Sphingomonadales</taxon>
        <taxon>Sphingomonadaceae</taxon>
        <taxon>Sphingobium</taxon>
    </lineage>
</organism>
<dbReference type="InterPro" id="IPR000391">
    <property type="entry name" value="Rng_hydr_dOase-bsu"/>
</dbReference>
<dbReference type="Pfam" id="PF00866">
    <property type="entry name" value="Ring_hydroxyl_B"/>
    <property type="match status" value="1"/>
</dbReference>
<proteinExistence type="inferred from homology"/>
<keyword evidence="3" id="KW-0614">Plasmid</keyword>
<protein>
    <submittedName>
        <fullName evidence="3">PbaA2</fullName>
    </submittedName>
</protein>
<dbReference type="PANTHER" id="PTHR41534:SF2">
    <property type="entry name" value="3-PHENYLPROPIONATE_CINNAMIC ACID DIOXYGENASE SUBUNIT BETA"/>
    <property type="match status" value="1"/>
</dbReference>
<accession>A0A059TZG7</accession>
<evidence type="ECO:0000313" key="3">
    <source>
        <dbReference type="EMBL" id="AHZ46794.1"/>
    </source>
</evidence>
<dbReference type="EMBL" id="KJ009324">
    <property type="protein sequence ID" value="AHZ46794.1"/>
    <property type="molecule type" value="Genomic_DNA"/>
</dbReference>
<geneLocation type="plasmid" evidence="3">
    <name>pPBA</name>
</geneLocation>
<evidence type="ECO:0000256" key="1">
    <source>
        <dbReference type="ARBA" id="ARBA00009570"/>
    </source>
</evidence>
<dbReference type="CDD" id="cd00667">
    <property type="entry name" value="ring_hydroxylating_dioxygenases_beta"/>
    <property type="match status" value="1"/>
</dbReference>
<dbReference type="PANTHER" id="PTHR41534">
    <property type="entry name" value="BLR3401 PROTEIN"/>
    <property type="match status" value="1"/>
</dbReference>
<name>A0A059TZG7_SPHWJ</name>